<name>A0A9W9SL20_9EURO</name>
<reference evidence="3" key="2">
    <citation type="journal article" date="2023" name="IMA Fungus">
        <title>Comparative genomic study of the Penicillium genus elucidates a diverse pangenome and 15 lateral gene transfer events.</title>
        <authorList>
            <person name="Petersen C."/>
            <person name="Sorensen T."/>
            <person name="Nielsen M.R."/>
            <person name="Sondergaard T.E."/>
            <person name="Sorensen J.L."/>
            <person name="Fitzpatrick D.A."/>
            <person name="Frisvad J.C."/>
            <person name="Nielsen K.L."/>
        </authorList>
    </citation>
    <scope>NUCLEOTIDE SEQUENCE</scope>
    <source>
        <strain evidence="3">IBT 29864</strain>
    </source>
</reference>
<evidence type="ECO:0000259" key="2">
    <source>
        <dbReference type="Pfam" id="PF12898"/>
    </source>
</evidence>
<dbReference type="EMBL" id="JAPZBS010000002">
    <property type="protein sequence ID" value="KAJ5380523.1"/>
    <property type="molecule type" value="Genomic_DNA"/>
</dbReference>
<evidence type="ECO:0000313" key="3">
    <source>
        <dbReference type="EMBL" id="KAJ5380523.1"/>
    </source>
</evidence>
<feature type="region of interest" description="Disordered" evidence="1">
    <location>
        <begin position="1"/>
        <end position="32"/>
    </location>
</feature>
<dbReference type="OrthoDB" id="4368955at2759"/>
<proteinExistence type="predicted"/>
<accession>A0A9W9SL20</accession>
<dbReference type="RefSeq" id="XP_056558094.1">
    <property type="nucleotide sequence ID" value="XM_056695882.1"/>
</dbReference>
<comment type="caution">
    <text evidence="3">The sequence shown here is derived from an EMBL/GenBank/DDBJ whole genome shotgun (WGS) entry which is preliminary data.</text>
</comment>
<feature type="domain" description="Stc1" evidence="2">
    <location>
        <begin position="40"/>
        <end position="112"/>
    </location>
</feature>
<feature type="region of interest" description="Disordered" evidence="1">
    <location>
        <begin position="150"/>
        <end position="181"/>
    </location>
</feature>
<keyword evidence="4" id="KW-1185">Reference proteome</keyword>
<dbReference type="AlphaFoldDB" id="A0A9W9SL20"/>
<dbReference type="Pfam" id="PF12898">
    <property type="entry name" value="Stc1"/>
    <property type="match status" value="1"/>
</dbReference>
<evidence type="ECO:0000313" key="4">
    <source>
        <dbReference type="Proteomes" id="UP001147782"/>
    </source>
</evidence>
<reference evidence="3" key="1">
    <citation type="submission" date="2022-11" db="EMBL/GenBank/DDBJ databases">
        <authorList>
            <person name="Petersen C."/>
        </authorList>
    </citation>
    <scope>NUCLEOTIDE SEQUENCE</scope>
    <source>
        <strain evidence="3">IBT 29864</strain>
    </source>
</reference>
<sequence>MGKMRKKIRKLTEGWTTPDGSRKRVREAKESSPLPDTITCALCERDLPRARFSHSALRRLTSEIRRNGMDVLNNQQVARCDGCGTQSRPELHCMSCNEVRPIDEFAYTQRQYDQPDNLQLDERDKAPAGQIPQDAAKLLWEDVTAENIESPVAAPEASEMTEHGMSKESSPAKQEETPKPMKPYDQKLAEEWMYGLTIGDMSFDDLFEDDEDEDTWTGANQW</sequence>
<gene>
    <name evidence="3" type="ORF">N7496_002951</name>
</gene>
<dbReference type="GeneID" id="81435059"/>
<evidence type="ECO:0000256" key="1">
    <source>
        <dbReference type="SAM" id="MobiDB-lite"/>
    </source>
</evidence>
<organism evidence="3 4">
    <name type="scientific">Penicillium cataractarum</name>
    <dbReference type="NCBI Taxonomy" id="2100454"/>
    <lineage>
        <taxon>Eukaryota</taxon>
        <taxon>Fungi</taxon>
        <taxon>Dikarya</taxon>
        <taxon>Ascomycota</taxon>
        <taxon>Pezizomycotina</taxon>
        <taxon>Eurotiomycetes</taxon>
        <taxon>Eurotiomycetidae</taxon>
        <taxon>Eurotiales</taxon>
        <taxon>Aspergillaceae</taxon>
        <taxon>Penicillium</taxon>
    </lineage>
</organism>
<protein>
    <recommendedName>
        <fullName evidence="2">Stc1 domain-containing protein</fullName>
    </recommendedName>
</protein>
<dbReference type="Proteomes" id="UP001147782">
    <property type="component" value="Unassembled WGS sequence"/>
</dbReference>
<dbReference type="InterPro" id="IPR024630">
    <property type="entry name" value="Stc1"/>
</dbReference>